<comment type="caution">
    <text evidence="1">The sequence shown here is derived from an EMBL/GenBank/DDBJ whole genome shotgun (WGS) entry which is preliminary data.</text>
</comment>
<evidence type="ECO:0000313" key="1">
    <source>
        <dbReference type="EMBL" id="PNU00674.1"/>
    </source>
</evidence>
<dbReference type="InterPro" id="IPR045507">
    <property type="entry name" value="DUF6483"/>
</dbReference>
<protein>
    <submittedName>
        <fullName evidence="1">Uncharacterized protein</fullName>
    </submittedName>
</protein>
<gene>
    <name evidence="1" type="ORF">CDQ84_05370</name>
</gene>
<dbReference type="Proteomes" id="UP000236151">
    <property type="component" value="Unassembled WGS sequence"/>
</dbReference>
<accession>A0A2K2FPJ0</accession>
<dbReference type="AlphaFoldDB" id="A0A2K2FPJ0"/>
<organism evidence="1 2">
    <name type="scientific">Clostridium thermosuccinogenes</name>
    <dbReference type="NCBI Taxonomy" id="84032"/>
    <lineage>
        <taxon>Bacteria</taxon>
        <taxon>Bacillati</taxon>
        <taxon>Bacillota</taxon>
        <taxon>Clostridia</taxon>
        <taxon>Eubacteriales</taxon>
        <taxon>Clostridiaceae</taxon>
        <taxon>Clostridium</taxon>
    </lineage>
</organism>
<reference evidence="1 2" key="1">
    <citation type="submission" date="2017-06" db="EMBL/GenBank/DDBJ databases">
        <title>Investigating the central metabolism of Clostridium thermosuccinogenes.</title>
        <authorList>
            <person name="Koendjbiharie J.G."/>
            <person name="van Kranenburg R."/>
        </authorList>
    </citation>
    <scope>NUCLEOTIDE SEQUENCE [LARGE SCALE GENOMIC DNA]</scope>
    <source>
        <strain evidence="1 2">DSM 5806</strain>
    </source>
</reference>
<evidence type="ECO:0000313" key="2">
    <source>
        <dbReference type="Proteomes" id="UP000236151"/>
    </source>
</evidence>
<dbReference type="Pfam" id="PF20092">
    <property type="entry name" value="DUF6483"/>
    <property type="match status" value="1"/>
</dbReference>
<dbReference type="OrthoDB" id="1752428at2"/>
<dbReference type="KEGG" id="cthd:CDO33_07870"/>
<proteinExistence type="predicted"/>
<sequence>MRIIKDLVRALAKILLNKDTVAYELSDESNYTHTDHLHIKLLELIKQGNINEAENLLFEELDTKNKKYIELALDFYNRLSNLEDDFLERSNFSREEIEQGLKAIAKEMGVLL</sequence>
<name>A0A2K2FPJ0_9CLOT</name>
<keyword evidence="2" id="KW-1185">Reference proteome</keyword>
<dbReference type="EMBL" id="NIOJ01000008">
    <property type="protein sequence ID" value="PNU00674.1"/>
    <property type="molecule type" value="Genomic_DNA"/>
</dbReference>